<evidence type="ECO:0000256" key="6">
    <source>
        <dbReference type="ARBA" id="ARBA00022723"/>
    </source>
</evidence>
<evidence type="ECO:0000256" key="9">
    <source>
        <dbReference type="ARBA" id="ARBA00022963"/>
    </source>
</evidence>
<sequence length="277" mass="31549">MILTSEVMYFVFFVICALHIQAKPSYTFDLPAIGKFLSFGQNQSPRSILKTYSGKRVKNDSIRMVYFYDQTVAVVELEPSKLLLNCELIEVYEPEMALKALGDIQHVSKPVGISFKEMLKLMNNCKELEEGELQRNREEQKQSDKNKNDRMEARGILANNPFTLLSGIIPGTKWCGTGDIAKDYFDLGTDFSTDACCRAHDLCPVKIRSYSQRYNLTNNSYYTKSHCVCDDTLYNCLRASQSPTSNILGNLYFNLVQIPCVGDTKKGRVFRKGRNNF</sequence>
<keyword evidence="9" id="KW-0442">Lipid degradation</keyword>
<dbReference type="EMBL" id="OV121140">
    <property type="protein sequence ID" value="CAH0563568.1"/>
    <property type="molecule type" value="Genomic_DNA"/>
</dbReference>
<evidence type="ECO:0000259" key="14">
    <source>
        <dbReference type="Pfam" id="PF05826"/>
    </source>
</evidence>
<evidence type="ECO:0000256" key="2">
    <source>
        <dbReference type="ARBA" id="ARBA00004613"/>
    </source>
</evidence>
<keyword evidence="13" id="KW-0732">Signal</keyword>
<comment type="cofactor">
    <cofactor evidence="1">
        <name>Ca(2+)</name>
        <dbReference type="ChEBI" id="CHEBI:29108"/>
    </cofactor>
</comment>
<protein>
    <recommendedName>
        <fullName evidence="4">Phospholipase A2</fullName>
        <ecNumber evidence="3">3.1.1.4</ecNumber>
    </recommendedName>
    <alternativeName>
        <fullName evidence="12">Phosphatidylcholine 2-acylhydrolase</fullName>
    </alternativeName>
</protein>
<dbReference type="Pfam" id="PF05826">
    <property type="entry name" value="Phospholip_A2_2"/>
    <property type="match status" value="1"/>
</dbReference>
<evidence type="ECO:0000313" key="16">
    <source>
        <dbReference type="Proteomes" id="UP001154078"/>
    </source>
</evidence>
<evidence type="ECO:0000256" key="11">
    <source>
        <dbReference type="ARBA" id="ARBA00023157"/>
    </source>
</evidence>
<dbReference type="InterPro" id="IPR016090">
    <property type="entry name" value="PLA2-like_dom"/>
</dbReference>
<feature type="domain" description="Phospholipase A2-like central" evidence="14">
    <location>
        <begin position="168"/>
        <end position="261"/>
    </location>
</feature>
<evidence type="ECO:0000256" key="12">
    <source>
        <dbReference type="ARBA" id="ARBA00029903"/>
    </source>
</evidence>
<feature type="signal peptide" evidence="13">
    <location>
        <begin position="1"/>
        <end position="22"/>
    </location>
</feature>
<dbReference type="GO" id="GO:0046872">
    <property type="term" value="F:metal ion binding"/>
    <property type="evidence" value="ECO:0007669"/>
    <property type="project" value="UniProtKB-KW"/>
</dbReference>
<dbReference type="SUPFAM" id="SSF48619">
    <property type="entry name" value="Phospholipase A2, PLA2"/>
    <property type="match status" value="1"/>
</dbReference>
<dbReference type="GO" id="GO:0005576">
    <property type="term" value="C:extracellular region"/>
    <property type="evidence" value="ECO:0007669"/>
    <property type="project" value="UniProtKB-SubCell"/>
</dbReference>
<dbReference type="Gene3D" id="1.20.90.10">
    <property type="entry name" value="Phospholipase A2 domain"/>
    <property type="match status" value="1"/>
</dbReference>
<dbReference type="InterPro" id="IPR036444">
    <property type="entry name" value="PLipase_A2_dom_sf"/>
</dbReference>
<dbReference type="EC" id="3.1.1.4" evidence="3"/>
<feature type="chain" id="PRO_5040208084" description="Phospholipase A2" evidence="13">
    <location>
        <begin position="23"/>
        <end position="277"/>
    </location>
</feature>
<keyword evidence="16" id="KW-1185">Reference proteome</keyword>
<keyword evidence="10" id="KW-0443">Lipid metabolism</keyword>
<dbReference type="PANTHER" id="PTHR12253">
    <property type="entry name" value="RH14732P"/>
    <property type="match status" value="1"/>
</dbReference>
<dbReference type="GO" id="GO:0050482">
    <property type="term" value="P:arachidonate secretion"/>
    <property type="evidence" value="ECO:0007669"/>
    <property type="project" value="InterPro"/>
</dbReference>
<evidence type="ECO:0000256" key="10">
    <source>
        <dbReference type="ARBA" id="ARBA00023098"/>
    </source>
</evidence>
<evidence type="ECO:0000256" key="8">
    <source>
        <dbReference type="ARBA" id="ARBA00022837"/>
    </source>
</evidence>
<dbReference type="CDD" id="cd04704">
    <property type="entry name" value="PLA2_bee_venom_like"/>
    <property type="match status" value="1"/>
</dbReference>
<evidence type="ECO:0000256" key="3">
    <source>
        <dbReference type="ARBA" id="ARBA00013278"/>
    </source>
</evidence>
<keyword evidence="6" id="KW-0479">Metal-binding</keyword>
<evidence type="ECO:0000313" key="15">
    <source>
        <dbReference type="EMBL" id="CAH0563568.1"/>
    </source>
</evidence>
<dbReference type="FunFam" id="1.20.90.10:FF:000002">
    <property type="entry name" value="Phospholipase A2 group III"/>
    <property type="match status" value="1"/>
</dbReference>
<dbReference type="OrthoDB" id="6501032at2759"/>
<dbReference type="PROSITE" id="PS00118">
    <property type="entry name" value="PA2_HIS"/>
    <property type="match status" value="1"/>
</dbReference>
<evidence type="ECO:0000256" key="13">
    <source>
        <dbReference type="SAM" id="SignalP"/>
    </source>
</evidence>
<evidence type="ECO:0000256" key="4">
    <source>
        <dbReference type="ARBA" id="ARBA00021721"/>
    </source>
</evidence>
<keyword evidence="5" id="KW-0964">Secreted</keyword>
<keyword evidence="11" id="KW-1015">Disulfide bond</keyword>
<dbReference type="GO" id="GO:0004623">
    <property type="term" value="F:phospholipase A2 activity"/>
    <property type="evidence" value="ECO:0007669"/>
    <property type="project" value="UniProtKB-EC"/>
</dbReference>
<name>A0A9P0FMW4_BRAAE</name>
<proteinExistence type="predicted"/>
<gene>
    <name evidence="15" type="ORF">MELIAE_LOCUS12360</name>
</gene>
<evidence type="ECO:0000256" key="1">
    <source>
        <dbReference type="ARBA" id="ARBA00001913"/>
    </source>
</evidence>
<dbReference type="GO" id="GO:0016042">
    <property type="term" value="P:lipid catabolic process"/>
    <property type="evidence" value="ECO:0007669"/>
    <property type="project" value="UniProtKB-KW"/>
</dbReference>
<dbReference type="GO" id="GO:0006644">
    <property type="term" value="P:phospholipid metabolic process"/>
    <property type="evidence" value="ECO:0007669"/>
    <property type="project" value="InterPro"/>
</dbReference>
<organism evidence="15 16">
    <name type="scientific">Brassicogethes aeneus</name>
    <name type="common">Rape pollen beetle</name>
    <name type="synonym">Meligethes aeneus</name>
    <dbReference type="NCBI Taxonomy" id="1431903"/>
    <lineage>
        <taxon>Eukaryota</taxon>
        <taxon>Metazoa</taxon>
        <taxon>Ecdysozoa</taxon>
        <taxon>Arthropoda</taxon>
        <taxon>Hexapoda</taxon>
        <taxon>Insecta</taxon>
        <taxon>Pterygota</taxon>
        <taxon>Neoptera</taxon>
        <taxon>Endopterygota</taxon>
        <taxon>Coleoptera</taxon>
        <taxon>Polyphaga</taxon>
        <taxon>Cucujiformia</taxon>
        <taxon>Nitidulidae</taxon>
        <taxon>Meligethinae</taxon>
        <taxon>Brassicogethes</taxon>
    </lineage>
</organism>
<dbReference type="Proteomes" id="UP001154078">
    <property type="component" value="Chromosome 9"/>
</dbReference>
<comment type="subcellular location">
    <subcellularLocation>
        <location evidence="2">Secreted</location>
    </subcellularLocation>
</comment>
<evidence type="ECO:0000256" key="5">
    <source>
        <dbReference type="ARBA" id="ARBA00022525"/>
    </source>
</evidence>
<dbReference type="InterPro" id="IPR033113">
    <property type="entry name" value="PLA2_histidine"/>
</dbReference>
<keyword evidence="8" id="KW-0106">Calcium</keyword>
<dbReference type="AlphaFoldDB" id="A0A9P0FMW4"/>
<evidence type="ECO:0000256" key="7">
    <source>
        <dbReference type="ARBA" id="ARBA00022801"/>
    </source>
</evidence>
<keyword evidence="7" id="KW-0378">Hydrolase</keyword>
<reference evidence="15" key="1">
    <citation type="submission" date="2021-12" db="EMBL/GenBank/DDBJ databases">
        <authorList>
            <person name="King R."/>
        </authorList>
    </citation>
    <scope>NUCLEOTIDE SEQUENCE</scope>
</reference>
<accession>A0A9P0FMW4</accession>